<reference evidence="2 3" key="1">
    <citation type="submission" date="2018-12" db="EMBL/GenBank/DDBJ databases">
        <title>Genome of Verticillium dahliae isolate Getta Getta.</title>
        <authorList>
            <person name="Gardiner D.M."/>
        </authorList>
    </citation>
    <scope>NUCLEOTIDE SEQUENCE [LARGE SCALE GENOMIC DNA]</scope>
    <source>
        <strain evidence="2 3">Getta Getta</strain>
    </source>
</reference>
<evidence type="ECO:0008006" key="4">
    <source>
        <dbReference type="Google" id="ProtNLM"/>
    </source>
</evidence>
<dbReference type="InterPro" id="IPR019734">
    <property type="entry name" value="TPR_rpt"/>
</dbReference>
<dbReference type="PANTHER" id="PTHR45588">
    <property type="entry name" value="TPR DOMAIN-CONTAINING PROTEIN"/>
    <property type="match status" value="1"/>
</dbReference>
<protein>
    <recommendedName>
        <fullName evidence="4">TPR domain-containing protein</fullName>
    </recommendedName>
</protein>
<comment type="caution">
    <text evidence="2">The sequence shown here is derived from an EMBL/GenBank/DDBJ whole genome shotgun (WGS) entry which is preliminary data.</text>
</comment>
<dbReference type="InterPro" id="IPR011990">
    <property type="entry name" value="TPR-like_helical_dom_sf"/>
</dbReference>
<feature type="region of interest" description="Disordered" evidence="1">
    <location>
        <begin position="436"/>
        <end position="457"/>
    </location>
</feature>
<dbReference type="PANTHER" id="PTHR45588:SF1">
    <property type="entry name" value="WW DOMAIN-CONTAINING PROTEIN"/>
    <property type="match status" value="1"/>
</dbReference>
<sequence>MPTRSAGFSKLVASDKAAGETSLTTWPDSTIHHPPSTIHHQSCPPFQAGRSPQTISSMGMDKADEYPFDLGTYTRPVTTPSAECQAWFDRGLVWSYAFNHEEAAECFRRAIAHDGTCAMAYWGLAYCIGPNYNKPWAFFDADELARVVRQGHDAALQAQAHLGAVTPVERALVAAVLSRYPQPTPDADCEPWNVAFAHAMQAVHAQFPDDLDVITVYVDAVMNLHPWDMWQLKTGEPTPGAQTLEMKTILDGALGLSDTAAASATSVAVGAPPRGGAQHPGLLHLYIHLLEMSPHPEHGLPAADNLRTLVPDAGHLLHMPSHLDILTGAYAAAAEANTRAAAADERYLAHAGPLNFYTLYRSHDYHFLVYAALFSAQSALALDACRRLEASLPAALLRIPSPPMADRLEAFLALRPHVLVRFGRWHDILALPAMPDPPSAPGHANPDENKNETEHEEDASLLCVTNATRLYAKALAHAALGHPSRARATQRLFLAARARVPASRTLFNNTAPDLLAVAAAMLDAEIGFRERPAACDDDALARLAAAVALADALPYDEPWGWMQPVRHAQGALLLERGRAAEALAVYAADLGIDDHGAERLPRALQHPGNVWALHGYHESLVRLGRSDEARAVEGTLKALLRVADVDITSSCFCRRVTPQDCAACGD</sequence>
<organism evidence="2 3">
    <name type="scientific">Verticillium dahliae</name>
    <name type="common">Verticillium wilt</name>
    <dbReference type="NCBI Taxonomy" id="27337"/>
    <lineage>
        <taxon>Eukaryota</taxon>
        <taxon>Fungi</taxon>
        <taxon>Dikarya</taxon>
        <taxon>Ascomycota</taxon>
        <taxon>Pezizomycotina</taxon>
        <taxon>Sordariomycetes</taxon>
        <taxon>Hypocreomycetidae</taxon>
        <taxon>Glomerellales</taxon>
        <taxon>Plectosphaerellaceae</taxon>
        <taxon>Verticillium</taxon>
    </lineage>
</organism>
<evidence type="ECO:0000313" key="2">
    <source>
        <dbReference type="EMBL" id="RXG47153.1"/>
    </source>
</evidence>
<dbReference type="SUPFAM" id="SSF48452">
    <property type="entry name" value="TPR-like"/>
    <property type="match status" value="1"/>
</dbReference>
<dbReference type="AlphaFoldDB" id="A0A444S174"/>
<accession>A0A444S174</accession>
<dbReference type="SMART" id="SM00028">
    <property type="entry name" value="TPR"/>
    <property type="match status" value="1"/>
</dbReference>
<evidence type="ECO:0000313" key="3">
    <source>
        <dbReference type="Proteomes" id="UP000288725"/>
    </source>
</evidence>
<dbReference type="Proteomes" id="UP000288725">
    <property type="component" value="Chromosome 4"/>
</dbReference>
<proteinExistence type="predicted"/>
<gene>
    <name evidence="2" type="ORF">VDGE_09259</name>
</gene>
<dbReference type="EMBL" id="RSDZ01000038">
    <property type="protein sequence ID" value="RXG47153.1"/>
    <property type="molecule type" value="Genomic_DNA"/>
</dbReference>
<evidence type="ECO:0000256" key="1">
    <source>
        <dbReference type="SAM" id="MobiDB-lite"/>
    </source>
</evidence>
<name>A0A444S174_VERDA</name>